<dbReference type="InterPro" id="IPR029063">
    <property type="entry name" value="SAM-dependent_MTases_sf"/>
</dbReference>
<accession>A0A6N3E3L8</accession>
<dbReference type="GO" id="GO:0032259">
    <property type="term" value="P:methylation"/>
    <property type="evidence" value="ECO:0007669"/>
    <property type="project" value="UniProtKB-KW"/>
</dbReference>
<proteinExistence type="predicted"/>
<dbReference type="GO" id="GO:0160105">
    <property type="term" value="F:tRNA (adenine(22)-N1)-methyltransferase activity"/>
    <property type="evidence" value="ECO:0007669"/>
    <property type="project" value="UniProtKB-EC"/>
</dbReference>
<dbReference type="PANTHER" id="PTHR38451:SF1">
    <property type="entry name" value="TRNA (ADENINE(22)-N(1))-METHYLTRANSFERASE"/>
    <property type="match status" value="1"/>
</dbReference>
<dbReference type="Gene3D" id="3.40.50.150">
    <property type="entry name" value="Vaccinia Virus protein VP39"/>
    <property type="match status" value="1"/>
</dbReference>
<dbReference type="InterPro" id="IPR006901">
    <property type="entry name" value="TrmK"/>
</dbReference>
<gene>
    <name evidence="1" type="primary">trmK</name>
    <name evidence="1" type="ORF">VDLFYP95_00225</name>
</gene>
<evidence type="ECO:0000313" key="1">
    <source>
        <dbReference type="EMBL" id="VYU35232.1"/>
    </source>
</evidence>
<dbReference type="EC" id="2.1.1.217" evidence="1"/>
<reference evidence="1" key="1">
    <citation type="submission" date="2019-11" db="EMBL/GenBank/DDBJ databases">
        <authorList>
            <person name="Feng L."/>
        </authorList>
    </citation>
    <scope>NUCLEOTIDE SEQUENCE</scope>
    <source>
        <strain evidence="1">VdisparLFYP95</strain>
    </source>
</reference>
<organism evidence="1">
    <name type="scientific">Veillonella dispar</name>
    <dbReference type="NCBI Taxonomy" id="39778"/>
    <lineage>
        <taxon>Bacteria</taxon>
        <taxon>Bacillati</taxon>
        <taxon>Bacillota</taxon>
        <taxon>Negativicutes</taxon>
        <taxon>Veillonellales</taxon>
        <taxon>Veillonellaceae</taxon>
        <taxon>Veillonella</taxon>
    </lineage>
</organism>
<dbReference type="EMBL" id="CACRUF010000056">
    <property type="protein sequence ID" value="VYU35232.1"/>
    <property type="molecule type" value="Genomic_DNA"/>
</dbReference>
<dbReference type="RefSeq" id="WP_156720072.1">
    <property type="nucleotide sequence ID" value="NZ_CACRUF010000056.1"/>
</dbReference>
<dbReference type="PANTHER" id="PTHR38451">
    <property type="entry name" value="TRNA (ADENINE(22)-N(1))-METHYLTRANSFERASE"/>
    <property type="match status" value="1"/>
</dbReference>
<keyword evidence="1" id="KW-0808">Transferase</keyword>
<protein>
    <submittedName>
        <fullName evidence="1">tRNA (Adenine(22)-N(1))-methyltransferase</fullName>
        <ecNumber evidence="1">2.1.1.217</ecNumber>
    </submittedName>
</protein>
<dbReference type="SUPFAM" id="SSF53335">
    <property type="entry name" value="S-adenosyl-L-methionine-dependent methyltransferases"/>
    <property type="match status" value="1"/>
</dbReference>
<dbReference type="AlphaFoldDB" id="A0A6N3E3L8"/>
<keyword evidence="1" id="KW-0489">Methyltransferase</keyword>
<sequence length="245" mass="27734">MEPRPMMDRLEAVFSIVPKAHAIADIGTDHGYLAVELINRNRAEFVIAGDVHKGPLESAKEYVQSCGLTSKVDCRLGDGLKVTEKGELNGAICCGMGGYLMRDIVDAGPEPLEFYVLQPQNGQKELRQYMVQKGYVIVLEIIVEDAGKLYTAFLAVRNDQVEAYTGMTEYVDVYQSLPEDSLLWSVGALLEQERPSLWTKYIEYLIYQRQCALDGMTEQLSHTDKYKDLEREVEFLHGLLEDRKK</sequence>
<dbReference type="PIRSF" id="PIRSF018637">
    <property type="entry name" value="TrmK"/>
    <property type="match status" value="1"/>
</dbReference>
<name>A0A6N3E3L8_9FIRM</name>
<dbReference type="Pfam" id="PF12847">
    <property type="entry name" value="Methyltransf_18"/>
    <property type="match status" value="1"/>
</dbReference>